<dbReference type="InterPro" id="IPR025345">
    <property type="entry name" value="DUF4249"/>
</dbReference>
<accession>A0A7K1SK86</accession>
<protein>
    <submittedName>
        <fullName evidence="2">DUF4249 family protein</fullName>
    </submittedName>
</protein>
<evidence type="ECO:0000256" key="1">
    <source>
        <dbReference type="SAM" id="SignalP"/>
    </source>
</evidence>
<sequence>MRSTPLLTFLVCLLGLLPIACVDPEDLVLTGTVDIIVVDGTVTNLAELQFIKINRSRADRLTGRFGTLPITKAQVEVVMDSSVVIPAHETTDGLYQLPADFKGQVGHAYQLRLTLSDGTHYESTQQVMPAAPPIDKIHAQFNLKSLSPPVRGYYTSGHDVFIELQDPSDQRNYYRWDWIDYEPQHWCRSCYQGFYSIFTPIEVSHERYISGPDLYEDCYFPHPVYTTDFVYNRNFDYVCRTQCWEMLHSYNVTLFDDQYTNGGLIPNFKVAAIPFYQHGPCLVHVRQSSITPDAYHYYKLFQDQTQNTGGLADTPPSAPIGNVHNVANPKEIVVGYFTASGVYSKPLYIDRQDYQGLPLGYDLLNGYSDQVGAELFYALYGRYPNPEPAPDLNPPRNAPLIIPFFIDNTPRPPTALCAPLDLRTPYKPEGWPN</sequence>
<dbReference type="Proteomes" id="UP000436006">
    <property type="component" value="Unassembled WGS sequence"/>
</dbReference>
<name>A0A7K1SK86_9BACT</name>
<keyword evidence="3" id="KW-1185">Reference proteome</keyword>
<keyword evidence="1" id="KW-0732">Signal</keyword>
<dbReference type="EMBL" id="WPIN01000014">
    <property type="protein sequence ID" value="MVM34164.1"/>
    <property type="molecule type" value="Genomic_DNA"/>
</dbReference>
<comment type="caution">
    <text evidence="2">The sequence shown here is derived from an EMBL/GenBank/DDBJ whole genome shotgun (WGS) entry which is preliminary data.</text>
</comment>
<reference evidence="2 3" key="1">
    <citation type="submission" date="2019-12" db="EMBL/GenBank/DDBJ databases">
        <title>Spirosoma sp. HMF4905 genome sequencing and assembly.</title>
        <authorList>
            <person name="Kang H."/>
            <person name="Cha I."/>
            <person name="Kim H."/>
            <person name="Joh K."/>
        </authorList>
    </citation>
    <scope>NUCLEOTIDE SEQUENCE [LARGE SCALE GENOMIC DNA]</scope>
    <source>
        <strain evidence="2 3">HMF4905</strain>
    </source>
</reference>
<evidence type="ECO:0000313" key="2">
    <source>
        <dbReference type="EMBL" id="MVM34164.1"/>
    </source>
</evidence>
<dbReference type="Pfam" id="PF14054">
    <property type="entry name" value="DUF4249"/>
    <property type="match status" value="1"/>
</dbReference>
<feature type="signal peptide" evidence="1">
    <location>
        <begin position="1"/>
        <end position="22"/>
    </location>
</feature>
<dbReference type="AlphaFoldDB" id="A0A7K1SK86"/>
<organism evidence="2 3">
    <name type="scientific">Spirosoma arboris</name>
    <dbReference type="NCBI Taxonomy" id="2682092"/>
    <lineage>
        <taxon>Bacteria</taxon>
        <taxon>Pseudomonadati</taxon>
        <taxon>Bacteroidota</taxon>
        <taxon>Cytophagia</taxon>
        <taxon>Cytophagales</taxon>
        <taxon>Cytophagaceae</taxon>
        <taxon>Spirosoma</taxon>
    </lineage>
</organism>
<dbReference type="RefSeq" id="WP_157588978.1">
    <property type="nucleotide sequence ID" value="NZ_WPIN01000014.1"/>
</dbReference>
<gene>
    <name evidence="2" type="ORF">GO755_29295</name>
</gene>
<proteinExistence type="predicted"/>
<feature type="chain" id="PRO_5029457184" evidence="1">
    <location>
        <begin position="23"/>
        <end position="433"/>
    </location>
</feature>
<evidence type="ECO:0000313" key="3">
    <source>
        <dbReference type="Proteomes" id="UP000436006"/>
    </source>
</evidence>